<dbReference type="CDD" id="cd02947">
    <property type="entry name" value="TRX_family"/>
    <property type="match status" value="1"/>
</dbReference>
<dbReference type="KEGG" id="amol:AMOL_0511"/>
<dbReference type="SUPFAM" id="SSF52833">
    <property type="entry name" value="Thioredoxin-like"/>
    <property type="match status" value="1"/>
</dbReference>
<evidence type="ECO:0000313" key="5">
    <source>
        <dbReference type="Proteomes" id="UP000262712"/>
    </source>
</evidence>
<evidence type="ECO:0000313" key="3">
    <source>
        <dbReference type="EMBL" id="PHO17164.1"/>
    </source>
</evidence>
<dbReference type="AlphaFoldDB" id="A0A2G1DFE2"/>
<dbReference type="Pfam" id="PF00085">
    <property type="entry name" value="Thioredoxin"/>
    <property type="match status" value="1"/>
</dbReference>
<keyword evidence="4" id="KW-1185">Reference proteome</keyword>
<dbReference type="InterPro" id="IPR036249">
    <property type="entry name" value="Thioredoxin-like_sf"/>
</dbReference>
<evidence type="ECO:0000313" key="2">
    <source>
        <dbReference type="EMBL" id="AXX91527.1"/>
    </source>
</evidence>
<evidence type="ECO:0000259" key="1">
    <source>
        <dbReference type="Pfam" id="PF00085"/>
    </source>
</evidence>
<dbReference type="EMBL" id="CP032098">
    <property type="protein sequence ID" value="AXX91527.1"/>
    <property type="molecule type" value="Genomic_DNA"/>
</dbReference>
<dbReference type="Proteomes" id="UP000221222">
    <property type="component" value="Unassembled WGS sequence"/>
</dbReference>
<dbReference type="Proteomes" id="UP000262712">
    <property type="component" value="Chromosome"/>
</dbReference>
<gene>
    <name evidence="2" type="ORF">AMOL_0511</name>
    <name evidence="3" type="ORF">CPU12_11695</name>
</gene>
<reference evidence="2 5" key="2">
    <citation type="submission" date="2018-08" db="EMBL/GenBank/DDBJ databases">
        <title>Complete genome of the Arcobacter molluscorum type strain LMG 25693.</title>
        <authorList>
            <person name="Miller W.G."/>
            <person name="Yee E."/>
            <person name="Bono J.L."/>
        </authorList>
    </citation>
    <scope>NUCLEOTIDE SEQUENCE [LARGE SCALE GENOMIC DNA]</scope>
    <source>
        <strain evidence="2 5">CECT 7696</strain>
    </source>
</reference>
<sequence>MQEVKELDFLISKINTGNPVLIYFSSENCSVCKVLKPKIENEIKNNFLKIELFEVKADLYKQIASHFTIFSIPSILVFFDKKEFNRQGRNISVPMFIKDIKRVYELFYME</sequence>
<dbReference type="InterPro" id="IPR013766">
    <property type="entry name" value="Thioredoxin_domain"/>
</dbReference>
<feature type="domain" description="Thioredoxin" evidence="1">
    <location>
        <begin position="14"/>
        <end position="85"/>
    </location>
</feature>
<reference evidence="3 4" key="1">
    <citation type="submission" date="2017-09" db="EMBL/GenBank/DDBJ databases">
        <title>Arcobacter canalis sp. nov., a new species isolated from a water canal contaminated with urban sewage.</title>
        <authorList>
            <person name="Perez-Cataluna A."/>
            <person name="Salas-Masso N."/>
            <person name="Figueras M.J."/>
        </authorList>
    </citation>
    <scope>NUCLEOTIDE SEQUENCE [LARGE SCALE GENOMIC DNA]</scope>
    <source>
        <strain evidence="3 4">F98-3</strain>
    </source>
</reference>
<dbReference type="EMBL" id="NXFY01000022">
    <property type="protein sequence ID" value="PHO17164.1"/>
    <property type="molecule type" value="Genomic_DNA"/>
</dbReference>
<organism evidence="3 4">
    <name type="scientific">Malaciobacter molluscorum LMG 25693</name>
    <dbReference type="NCBI Taxonomy" id="870501"/>
    <lineage>
        <taxon>Bacteria</taxon>
        <taxon>Pseudomonadati</taxon>
        <taxon>Campylobacterota</taxon>
        <taxon>Epsilonproteobacteria</taxon>
        <taxon>Campylobacterales</taxon>
        <taxon>Arcobacteraceae</taxon>
        <taxon>Malaciobacter</taxon>
    </lineage>
</organism>
<dbReference type="Gene3D" id="3.40.30.10">
    <property type="entry name" value="Glutaredoxin"/>
    <property type="match status" value="1"/>
</dbReference>
<dbReference type="RefSeq" id="WP_099343308.1">
    <property type="nucleotide sequence ID" value="NZ_CP032098.1"/>
</dbReference>
<proteinExistence type="predicted"/>
<protein>
    <submittedName>
        <fullName evidence="2 3">Thioredoxin</fullName>
    </submittedName>
</protein>
<name>A0A2G1DFE2_9BACT</name>
<accession>A0A2G1DFE2</accession>
<evidence type="ECO:0000313" key="4">
    <source>
        <dbReference type="Proteomes" id="UP000221222"/>
    </source>
</evidence>